<sequence>MKPILGITIGDPAGIGPEITLKAMACQEIWKMCSPVAVGDKKVLEKALKIIKIEKELVPVKENSLRETLDHLGKDALPYIDMELFKTADWQFGKVDARCGDAGFQFIKKGIILAMDGVLDGVVTGPINKEALNLAGHHFSGHTEIFAHYTGTKAYRMVLTSDKLRVIHVTTHASIRRVCDMIKKDRIYDTICLADETLRLMGIDSPRIGVAGFNPHCSEGGLFGDEEALEIIPAIEAAEKAGIKAIGPVSPDTVFVKALGGAFDMVVAMYHDQGHIPLKLCGFRMDPETGAFTSMSGVNCTVGLPIIRTSVDHGTAFEVAGTGKANEESMLDALHMAAIMARGREKRQ</sequence>
<gene>
    <name evidence="7" type="primary">pdxA</name>
    <name evidence="7" type="ORF">CPZ25_002740</name>
</gene>
<dbReference type="KEGG" id="emt:CPZ25_002740"/>
<dbReference type="PANTHER" id="PTHR30004:SF6">
    <property type="entry name" value="D-THREONATE 4-PHOSPHATE DEHYDROGENASE"/>
    <property type="match status" value="1"/>
</dbReference>
<dbReference type="NCBIfam" id="TIGR00557">
    <property type="entry name" value="pdxA"/>
    <property type="match status" value="1"/>
</dbReference>
<dbReference type="InterPro" id="IPR005255">
    <property type="entry name" value="PdxA_fam"/>
</dbReference>
<keyword evidence="4" id="KW-0479">Metal-binding</keyword>
<proteinExistence type="inferred from homology"/>
<evidence type="ECO:0000256" key="6">
    <source>
        <dbReference type="ARBA" id="ARBA00023027"/>
    </source>
</evidence>
<dbReference type="EMBL" id="CP029487">
    <property type="protein sequence ID" value="QCT70276.1"/>
    <property type="molecule type" value="Genomic_DNA"/>
</dbReference>
<protein>
    <submittedName>
        <fullName evidence="7">4-hydroxythreonine-4-phosphate dehydrogenase PdxA</fullName>
    </submittedName>
</protein>
<evidence type="ECO:0000256" key="2">
    <source>
        <dbReference type="ARBA" id="ARBA00009464"/>
    </source>
</evidence>
<keyword evidence="8" id="KW-1185">Reference proteome</keyword>
<dbReference type="GO" id="GO:0046872">
    <property type="term" value="F:metal ion binding"/>
    <property type="evidence" value="ECO:0007669"/>
    <property type="project" value="UniProtKB-KW"/>
</dbReference>
<dbReference type="PANTHER" id="PTHR30004">
    <property type="entry name" value="4-HYDROXYTHREONINE-4-PHOSPHATE DEHYDROGENASE"/>
    <property type="match status" value="1"/>
</dbReference>
<dbReference type="Pfam" id="PF04166">
    <property type="entry name" value="PdxA"/>
    <property type="match status" value="1"/>
</dbReference>
<evidence type="ECO:0000256" key="5">
    <source>
        <dbReference type="ARBA" id="ARBA00023002"/>
    </source>
</evidence>
<accession>A0A4V1GLM2</accession>
<dbReference type="Proteomes" id="UP000218387">
    <property type="component" value="Chromosome"/>
</dbReference>
<comment type="cofactor">
    <cofactor evidence="1">
        <name>a divalent metal cation</name>
        <dbReference type="ChEBI" id="CHEBI:60240"/>
    </cofactor>
</comment>
<comment type="subunit">
    <text evidence="3">Homodimer.</text>
</comment>
<keyword evidence="5" id="KW-0560">Oxidoreductase</keyword>
<evidence type="ECO:0000313" key="8">
    <source>
        <dbReference type="Proteomes" id="UP000218387"/>
    </source>
</evidence>
<evidence type="ECO:0000256" key="1">
    <source>
        <dbReference type="ARBA" id="ARBA00001968"/>
    </source>
</evidence>
<dbReference type="AlphaFoldDB" id="A0A4V1GLM2"/>
<dbReference type="GO" id="GO:0051287">
    <property type="term" value="F:NAD binding"/>
    <property type="evidence" value="ECO:0007669"/>
    <property type="project" value="InterPro"/>
</dbReference>
<dbReference type="RefSeq" id="WP_082669294.1">
    <property type="nucleotide sequence ID" value="NZ_CP029487.1"/>
</dbReference>
<reference evidence="7 8" key="1">
    <citation type="submission" date="2018-05" db="EMBL/GenBank/DDBJ databases">
        <title>Genome comparison of Eubacterium sp.</title>
        <authorList>
            <person name="Feng Y."/>
            <person name="Sanchez-Andrea I."/>
            <person name="Stams A.J.M."/>
            <person name="De Vos W.M."/>
        </authorList>
    </citation>
    <scope>NUCLEOTIDE SEQUENCE [LARGE SCALE GENOMIC DNA]</scope>
    <source>
        <strain evidence="7 8">YI</strain>
    </source>
</reference>
<comment type="similarity">
    <text evidence="2">Belongs to the PdxA family. PdxA2 subfamily.</text>
</comment>
<organism evidence="7 8">
    <name type="scientific">Eubacterium maltosivorans</name>
    <dbReference type="NCBI Taxonomy" id="2041044"/>
    <lineage>
        <taxon>Bacteria</taxon>
        <taxon>Bacillati</taxon>
        <taxon>Bacillota</taxon>
        <taxon>Clostridia</taxon>
        <taxon>Eubacteriales</taxon>
        <taxon>Eubacteriaceae</taxon>
        <taxon>Eubacterium</taxon>
    </lineage>
</organism>
<evidence type="ECO:0000256" key="3">
    <source>
        <dbReference type="ARBA" id="ARBA00011738"/>
    </source>
</evidence>
<dbReference type="SUPFAM" id="SSF53659">
    <property type="entry name" value="Isocitrate/Isopropylmalate dehydrogenase-like"/>
    <property type="match status" value="1"/>
</dbReference>
<keyword evidence="6" id="KW-0520">NAD</keyword>
<name>A0A4V1GLM2_EUBML</name>
<dbReference type="Gene3D" id="3.40.718.10">
    <property type="entry name" value="Isopropylmalate Dehydrogenase"/>
    <property type="match status" value="1"/>
</dbReference>
<evidence type="ECO:0000313" key="7">
    <source>
        <dbReference type="EMBL" id="QCT70276.1"/>
    </source>
</evidence>
<evidence type="ECO:0000256" key="4">
    <source>
        <dbReference type="ARBA" id="ARBA00022723"/>
    </source>
</evidence>
<dbReference type="GO" id="GO:0016491">
    <property type="term" value="F:oxidoreductase activity"/>
    <property type="evidence" value="ECO:0007669"/>
    <property type="project" value="UniProtKB-KW"/>
</dbReference>